<keyword evidence="4" id="KW-0874">Quinone</keyword>
<feature type="transmembrane region" description="Helical" evidence="10">
    <location>
        <begin position="108"/>
        <end position="128"/>
    </location>
</feature>
<accession>A0A365PB95</accession>
<dbReference type="InterPro" id="IPR012932">
    <property type="entry name" value="VKOR"/>
</dbReference>
<evidence type="ECO:0000256" key="3">
    <source>
        <dbReference type="ARBA" id="ARBA00022692"/>
    </source>
</evidence>
<dbReference type="SMART" id="SM00756">
    <property type="entry name" value="VKc"/>
    <property type="match status" value="1"/>
</dbReference>
<evidence type="ECO:0000256" key="7">
    <source>
        <dbReference type="ARBA" id="ARBA00023136"/>
    </source>
</evidence>
<dbReference type="AlphaFoldDB" id="A0A365PB95"/>
<organism evidence="12 13">
    <name type="scientific">Dietzia maris</name>
    <dbReference type="NCBI Taxonomy" id="37915"/>
    <lineage>
        <taxon>Bacteria</taxon>
        <taxon>Bacillati</taxon>
        <taxon>Actinomycetota</taxon>
        <taxon>Actinomycetes</taxon>
        <taxon>Mycobacteriales</taxon>
        <taxon>Dietziaceae</taxon>
        <taxon>Dietzia</taxon>
    </lineage>
</organism>
<keyword evidence="7 10" id="KW-0472">Membrane</keyword>
<dbReference type="RefSeq" id="WP_061917650.1">
    <property type="nucleotide sequence ID" value="NZ_JBITVM010000022.1"/>
</dbReference>
<keyword evidence="6" id="KW-0560">Oxidoreductase</keyword>
<feature type="domain" description="Vitamin K epoxide reductase" evidence="11">
    <location>
        <begin position="19"/>
        <end position="160"/>
    </location>
</feature>
<evidence type="ECO:0000256" key="5">
    <source>
        <dbReference type="ARBA" id="ARBA00022989"/>
    </source>
</evidence>
<comment type="caution">
    <text evidence="12">The sequence shown here is derived from an EMBL/GenBank/DDBJ whole genome shotgun (WGS) entry which is preliminary data.</text>
</comment>
<dbReference type="Proteomes" id="UP000252187">
    <property type="component" value="Unassembled WGS sequence"/>
</dbReference>
<keyword evidence="9" id="KW-0676">Redox-active center</keyword>
<gene>
    <name evidence="12" type="ORF">DQ226_06870</name>
</gene>
<feature type="transmembrane region" description="Helical" evidence="10">
    <location>
        <begin position="83"/>
        <end position="101"/>
    </location>
</feature>
<dbReference type="GO" id="GO:0016020">
    <property type="term" value="C:membrane"/>
    <property type="evidence" value="ECO:0007669"/>
    <property type="project" value="UniProtKB-SubCell"/>
</dbReference>
<dbReference type="GO" id="GO:0016491">
    <property type="term" value="F:oxidoreductase activity"/>
    <property type="evidence" value="ECO:0007669"/>
    <property type="project" value="UniProtKB-KW"/>
</dbReference>
<protein>
    <submittedName>
        <fullName evidence="12">Vitamin K epoxide reductase</fullName>
    </submittedName>
</protein>
<dbReference type="GO" id="GO:0048038">
    <property type="term" value="F:quinone binding"/>
    <property type="evidence" value="ECO:0007669"/>
    <property type="project" value="UniProtKB-KW"/>
</dbReference>
<proteinExistence type="inferred from homology"/>
<evidence type="ECO:0000256" key="6">
    <source>
        <dbReference type="ARBA" id="ARBA00023002"/>
    </source>
</evidence>
<feature type="transmembrane region" description="Helical" evidence="10">
    <location>
        <begin position="134"/>
        <end position="161"/>
    </location>
</feature>
<comment type="subcellular location">
    <subcellularLocation>
        <location evidence="1">Membrane</location>
        <topology evidence="1">Multi-pass membrane protein</topology>
    </subcellularLocation>
</comment>
<evidence type="ECO:0000256" key="2">
    <source>
        <dbReference type="ARBA" id="ARBA00006214"/>
    </source>
</evidence>
<feature type="transmembrane region" description="Helical" evidence="10">
    <location>
        <begin position="22"/>
        <end position="42"/>
    </location>
</feature>
<sequence length="210" mass="22690">MTETAAGSEADFAHVQVGARRLGALLIGAGLIGLAAAIVLLVEKLELLVNPDYIPTCDVSPILSCGSVMTTPQAEAFGIPNPIIGIAGFAAVAVVGGAVLAGSGFRRWFWVGAQVGVTFAVVFVHWLIYQSLYVIGALCPYCMVVWAVTIPIFWYTTVYNLQHFQGSTPRWARQSIEIATGYHGVLLTAWVLLVITLIAARFWDYWISLM</sequence>
<evidence type="ECO:0000256" key="1">
    <source>
        <dbReference type="ARBA" id="ARBA00004141"/>
    </source>
</evidence>
<name>A0A365PB95_9ACTN</name>
<evidence type="ECO:0000259" key="11">
    <source>
        <dbReference type="SMART" id="SM00756"/>
    </source>
</evidence>
<dbReference type="Gene3D" id="1.20.1440.130">
    <property type="entry name" value="VKOR domain"/>
    <property type="match status" value="1"/>
</dbReference>
<keyword evidence="8" id="KW-1015">Disulfide bond</keyword>
<dbReference type="InterPro" id="IPR041714">
    <property type="entry name" value="VKOR_Actinobacteria"/>
</dbReference>
<evidence type="ECO:0000313" key="13">
    <source>
        <dbReference type="Proteomes" id="UP000252187"/>
    </source>
</evidence>
<evidence type="ECO:0000256" key="4">
    <source>
        <dbReference type="ARBA" id="ARBA00022719"/>
    </source>
</evidence>
<reference evidence="12 13" key="1">
    <citation type="submission" date="2018-06" db="EMBL/GenBank/DDBJ databases">
        <title>Whole genome sequencing of four bacterial strains from South Shetland trench revealing bio-synthetic gene clusters.</title>
        <authorList>
            <person name="Abdel-Mageed W.M."/>
            <person name="Lehri B."/>
            <person name="Jarmusch S.A."/>
            <person name="Miranda K."/>
            <person name="Goodfellow M."/>
            <person name="Jaspars M."/>
            <person name="Karlyshev A.V."/>
        </authorList>
    </citation>
    <scope>NUCLEOTIDE SEQUENCE [LARGE SCALE GENOMIC DNA]</scope>
    <source>
        <strain evidence="12 13">SST1</strain>
    </source>
</reference>
<evidence type="ECO:0000256" key="9">
    <source>
        <dbReference type="ARBA" id="ARBA00023284"/>
    </source>
</evidence>
<evidence type="ECO:0000256" key="10">
    <source>
        <dbReference type="SAM" id="Phobius"/>
    </source>
</evidence>
<evidence type="ECO:0000313" key="12">
    <source>
        <dbReference type="EMBL" id="RBA37466.1"/>
    </source>
</evidence>
<dbReference type="EMBL" id="QNTT01000013">
    <property type="protein sequence ID" value="RBA37466.1"/>
    <property type="molecule type" value="Genomic_DNA"/>
</dbReference>
<comment type="similarity">
    <text evidence="2">Belongs to the VKOR family.</text>
</comment>
<dbReference type="CDD" id="cd12922">
    <property type="entry name" value="VKOR_5"/>
    <property type="match status" value="1"/>
</dbReference>
<keyword evidence="5 10" id="KW-1133">Transmembrane helix</keyword>
<dbReference type="InterPro" id="IPR038354">
    <property type="entry name" value="VKOR_sf"/>
</dbReference>
<dbReference type="Pfam" id="PF07884">
    <property type="entry name" value="VKOR"/>
    <property type="match status" value="1"/>
</dbReference>
<keyword evidence="3 10" id="KW-0812">Transmembrane</keyword>
<feature type="transmembrane region" description="Helical" evidence="10">
    <location>
        <begin position="182"/>
        <end position="203"/>
    </location>
</feature>
<evidence type="ECO:0000256" key="8">
    <source>
        <dbReference type="ARBA" id="ARBA00023157"/>
    </source>
</evidence>